<name>A0A8H7UFR4_MORIS</name>
<evidence type="ECO:0000259" key="2">
    <source>
        <dbReference type="Pfam" id="PF23664"/>
    </source>
</evidence>
<dbReference type="InterPro" id="IPR056541">
    <property type="entry name" value="Ig-like_POM152"/>
</dbReference>
<dbReference type="Pfam" id="PF24312">
    <property type="entry name" value="Ig-like_POM152"/>
    <property type="match status" value="2"/>
</dbReference>
<evidence type="ECO:0000259" key="4">
    <source>
        <dbReference type="Pfam" id="PF24312"/>
    </source>
</evidence>
<dbReference type="GO" id="GO:0070762">
    <property type="term" value="C:nuclear pore transmembrane ring"/>
    <property type="evidence" value="ECO:0007669"/>
    <property type="project" value="TreeGrafter"/>
</dbReference>
<feature type="domain" description="Nucleoporin POM152 first Ig-like" evidence="5">
    <location>
        <begin position="167"/>
        <end position="274"/>
    </location>
</feature>
<feature type="domain" description="Nucleoporin POM152 N-terminal transmembrane" evidence="3">
    <location>
        <begin position="27"/>
        <end position="111"/>
    </location>
</feature>
<dbReference type="AlphaFoldDB" id="A0A8H7UFR4"/>
<dbReference type="Pfam" id="PF23664">
    <property type="entry name" value="Ig_Pom152"/>
    <property type="match status" value="2"/>
</dbReference>
<feature type="transmembrane region" description="Helical" evidence="1">
    <location>
        <begin position="33"/>
        <end position="55"/>
    </location>
</feature>
<reference evidence="7" key="1">
    <citation type="submission" date="2020-12" db="EMBL/GenBank/DDBJ databases">
        <title>Metabolic potential, ecology and presence of endohyphal bacteria is reflected in genomic diversity of Mucoromycotina.</title>
        <authorList>
            <person name="Muszewska A."/>
            <person name="Okrasinska A."/>
            <person name="Steczkiewicz K."/>
            <person name="Drgas O."/>
            <person name="Orlowska M."/>
            <person name="Perlinska-Lenart U."/>
            <person name="Aleksandrzak-Piekarczyk T."/>
            <person name="Szatraj K."/>
            <person name="Zielenkiewicz U."/>
            <person name="Pilsyk S."/>
            <person name="Malc E."/>
            <person name="Mieczkowski P."/>
            <person name="Kruszewska J.S."/>
            <person name="Biernat P."/>
            <person name="Pawlowska J."/>
        </authorList>
    </citation>
    <scope>NUCLEOTIDE SEQUENCE</scope>
    <source>
        <strain evidence="7">WA0000067209</strain>
    </source>
</reference>
<dbReference type="PANTHER" id="PTHR28206">
    <property type="entry name" value="NUCLEOPORIN POM152"/>
    <property type="match status" value="1"/>
</dbReference>
<dbReference type="OrthoDB" id="5529162at2759"/>
<dbReference type="Pfam" id="PF24097">
    <property type="entry name" value="TMD_POM152"/>
    <property type="match status" value="1"/>
</dbReference>
<dbReference type="GO" id="GO:0017056">
    <property type="term" value="F:structural constituent of nuclear pore"/>
    <property type="evidence" value="ECO:0007669"/>
    <property type="project" value="InterPro"/>
</dbReference>
<dbReference type="Pfam" id="PF24527">
    <property type="entry name" value="Ig-like_Pom152_9"/>
    <property type="match status" value="1"/>
</dbReference>
<feature type="domain" description="Nucleoporin POM152 Ig-like" evidence="4">
    <location>
        <begin position="411"/>
        <end position="500"/>
    </location>
</feature>
<accession>A0A8H7UFR4</accession>
<keyword evidence="1" id="KW-0812">Transmembrane</keyword>
<dbReference type="PANTHER" id="PTHR28206:SF1">
    <property type="entry name" value="NUCLEOPORIN POM152"/>
    <property type="match status" value="1"/>
</dbReference>
<keyword evidence="8" id="KW-1185">Reference proteome</keyword>
<feature type="domain" description="Nucleoporin POM152 immunoglobulin-like" evidence="2">
    <location>
        <begin position="504"/>
        <end position="614"/>
    </location>
</feature>
<dbReference type="EMBL" id="JAEPQZ010000006">
    <property type="protein sequence ID" value="KAG2180007.1"/>
    <property type="molecule type" value="Genomic_DNA"/>
</dbReference>
<protein>
    <recommendedName>
        <fullName evidence="9">Nucleoporin Pom152</fullName>
    </recommendedName>
</protein>
<gene>
    <name evidence="7" type="ORF">INT43_003794</name>
</gene>
<dbReference type="GO" id="GO:0006606">
    <property type="term" value="P:protein import into nucleus"/>
    <property type="evidence" value="ECO:0007669"/>
    <property type="project" value="TreeGrafter"/>
</dbReference>
<keyword evidence="1" id="KW-0472">Membrane</keyword>
<evidence type="ECO:0008006" key="9">
    <source>
        <dbReference type="Google" id="ProtNLM"/>
    </source>
</evidence>
<organism evidence="7 8">
    <name type="scientific">Mortierella isabellina</name>
    <name type="common">Filamentous fungus</name>
    <name type="synonym">Umbelopsis isabellina</name>
    <dbReference type="NCBI Taxonomy" id="91625"/>
    <lineage>
        <taxon>Eukaryota</taxon>
        <taxon>Fungi</taxon>
        <taxon>Fungi incertae sedis</taxon>
        <taxon>Mucoromycota</taxon>
        <taxon>Mucoromycotina</taxon>
        <taxon>Umbelopsidomycetes</taxon>
        <taxon>Umbelopsidales</taxon>
        <taxon>Umbelopsidaceae</taxon>
        <taxon>Umbelopsis</taxon>
    </lineage>
</organism>
<dbReference type="InterPro" id="IPR056544">
    <property type="entry name" value="Ig_POM152"/>
</dbReference>
<feature type="transmembrane region" description="Helical" evidence="1">
    <location>
        <begin position="95"/>
        <end position="116"/>
    </location>
</feature>
<evidence type="ECO:0000313" key="7">
    <source>
        <dbReference type="EMBL" id="KAG2180007.1"/>
    </source>
</evidence>
<sequence length="1218" mass="137676">MTTSTITPRRTKSHAASRALIPDRFIDFPSQRLWAVAIFGLLQAVKVVDLVHLYWTWQNGNYGTLLLKWWSFDISYLFALWIVKIPWLQFSNTKTLVLALFVLITNPIIFALPSAIANGTIIQFFTGGMMGHQLAVSRGISVRVKDVTLNSSHILGRHTVDILPYSTAKLNPDNQYYCIPSYEVGKDDGIMLRIILNNTIPKHVTLSRFDFENKVRTNVDFSHRDLHRATEVSQGQQGLEVYHIRVRKPGAYRLESITTKDQLDVRLQPNDALVFTCPSAEFLPLPRRDYCRKEQQPLTLSVAGVPPLTVKYTRRIGDSTSHHQIDNIQPDSYISPFVNHDWTKFSEKPVVFSTDDDMDWAATQHVSLMLNLTLTTSSQYQYQIETVTDGAGNVMEMIDPVPANLDVHSPPSIKFQCDLQRPAKLLIGSKSVELPLYLQGEAPWKVEYEFSNIESAEAARKTASLDSQVSTISVTQPGDYKILNVEDKFCKGDVLYPSVCRVVQPPLPEVRLDANPIPSQCADDNEIGMKFVLEFQGTPPFNLGYTIHKQEGRRKVEVQQRFQKIDQSRYVFSYLPTTSGTYYYDFVRLDDSNYKERSTQIKQIKQVVHPQPSAKFSDRLTRGGVIRTCIGEGVDLDVEVGGAGPHTLYWNIFNSGERLSYQEVVTDARHTITIPPSDTGGKYVVSLAKIQDANGCSKELDVPDVTIEVRQDRPTASFYTYDGNDDYITIVEGSNARLPLRLTGERPWRLLFRNVDRNPDKVYHAQLNDANDQLTVKDPGRYELVNVQDSYCPGDVSNTAITISFLDKPALGISEDQVSYKQHGIFERAPVCEGTDDSVNVHLSGHGPFAVSYDLSHSSQGRRDFSRISTETIHSGLYRTRIGLNTYKSGVWRYAFNRLADEVYTNPSTPYTPDHYPIILEQKVLQRASAKFVTKHNEQRMMCVGDSLDSGEINPLRMEFVGQAPFSASIRVRHQGDTHGRMHHLEDIQTTKYDLRLPYELQVPGEYDIEIQSVSDAAGCQSSSLGPNAIIKVLALDIATIIPVDQSTEHCVGDQLEFTLSGVGPFTINYQFNGRPEKIQSPSSRLSTLADKPGNFTIMSVGDQRNKCRSYPRDLSKIIHEIPSTRVSAGKDTYENIREGDTSQAVVDLIGTPPFDFEWRRYELVWDSKHKRHSKGKVMESHMVHGMESHRYYISISEPGTIEIVSVKDRYCQYPRSQ</sequence>
<feature type="domain" description="Nucleoporin POM152 Ig-like" evidence="4">
    <location>
        <begin position="713"/>
        <end position="799"/>
    </location>
</feature>
<dbReference type="GO" id="GO:0006999">
    <property type="term" value="P:nuclear pore organization"/>
    <property type="evidence" value="ECO:0007669"/>
    <property type="project" value="TreeGrafter"/>
</dbReference>
<evidence type="ECO:0000259" key="5">
    <source>
        <dbReference type="Pfam" id="PF24519"/>
    </source>
</evidence>
<dbReference type="InterPro" id="IPR056542">
    <property type="entry name" value="Ig-like_POM152_1st"/>
</dbReference>
<keyword evidence="1" id="KW-1133">Transmembrane helix</keyword>
<evidence type="ECO:0000256" key="1">
    <source>
        <dbReference type="SAM" id="Phobius"/>
    </source>
</evidence>
<feature type="domain" description="Nucleoporin POM152 immunoglobulin-like" evidence="2">
    <location>
        <begin position="832"/>
        <end position="908"/>
    </location>
</feature>
<dbReference type="InterPro" id="IPR037701">
    <property type="entry name" value="Pom152"/>
</dbReference>
<evidence type="ECO:0000313" key="8">
    <source>
        <dbReference type="Proteomes" id="UP000654370"/>
    </source>
</evidence>
<dbReference type="InterPro" id="IPR056543">
    <property type="entry name" value="Ig-like_POM152_9th"/>
</dbReference>
<dbReference type="Proteomes" id="UP000654370">
    <property type="component" value="Unassembled WGS sequence"/>
</dbReference>
<comment type="caution">
    <text evidence="7">The sequence shown here is derived from an EMBL/GenBank/DDBJ whole genome shotgun (WGS) entry which is preliminary data.</text>
</comment>
<evidence type="ECO:0000259" key="6">
    <source>
        <dbReference type="Pfam" id="PF24527"/>
    </source>
</evidence>
<dbReference type="InterPro" id="IPR056540">
    <property type="entry name" value="TMD_POM152"/>
</dbReference>
<proteinExistence type="predicted"/>
<evidence type="ECO:0000259" key="3">
    <source>
        <dbReference type="Pfam" id="PF24097"/>
    </source>
</evidence>
<dbReference type="Pfam" id="PF24519">
    <property type="entry name" value="Ig-like_Pom152_1"/>
    <property type="match status" value="1"/>
</dbReference>
<feature type="transmembrane region" description="Helical" evidence="1">
    <location>
        <begin position="67"/>
        <end position="83"/>
    </location>
</feature>
<feature type="domain" description="Nucleoporin POM152 ninth Ig-like" evidence="6">
    <location>
        <begin position="1039"/>
        <end position="1118"/>
    </location>
</feature>